<evidence type="ECO:0000256" key="1">
    <source>
        <dbReference type="SAM" id="MobiDB-lite"/>
    </source>
</evidence>
<evidence type="ECO:0000313" key="5">
    <source>
        <dbReference type="Proteomes" id="UP001396334"/>
    </source>
</evidence>
<keyword evidence="5" id="KW-1185">Reference proteome</keyword>
<dbReference type="Pfam" id="PF03478">
    <property type="entry name" value="Beta-prop_KIB1-4"/>
    <property type="match status" value="1"/>
</dbReference>
<dbReference type="InterPro" id="IPR001810">
    <property type="entry name" value="F-box_dom"/>
</dbReference>
<gene>
    <name evidence="4" type="ORF">V6N11_001263</name>
</gene>
<evidence type="ECO:0000259" key="2">
    <source>
        <dbReference type="Pfam" id="PF00646"/>
    </source>
</evidence>
<feature type="region of interest" description="Disordered" evidence="1">
    <location>
        <begin position="1"/>
        <end position="25"/>
    </location>
</feature>
<dbReference type="InterPro" id="IPR005174">
    <property type="entry name" value="KIB1-4_b-propeller"/>
</dbReference>
<feature type="domain" description="KIB1-4 beta-propeller" evidence="3">
    <location>
        <begin position="137"/>
        <end position="229"/>
    </location>
</feature>
<organism evidence="4 5">
    <name type="scientific">Hibiscus sabdariffa</name>
    <name type="common">roselle</name>
    <dbReference type="NCBI Taxonomy" id="183260"/>
    <lineage>
        <taxon>Eukaryota</taxon>
        <taxon>Viridiplantae</taxon>
        <taxon>Streptophyta</taxon>
        <taxon>Embryophyta</taxon>
        <taxon>Tracheophyta</taxon>
        <taxon>Spermatophyta</taxon>
        <taxon>Magnoliopsida</taxon>
        <taxon>eudicotyledons</taxon>
        <taxon>Gunneridae</taxon>
        <taxon>Pentapetalae</taxon>
        <taxon>rosids</taxon>
        <taxon>malvids</taxon>
        <taxon>Malvales</taxon>
        <taxon>Malvaceae</taxon>
        <taxon>Malvoideae</taxon>
        <taxon>Hibiscus</taxon>
    </lineage>
</organism>
<sequence length="323" mass="36794">MDFAEPVSTGGLTSTKGEIDGDDGHEHGEDEADVFLCTLMNMEYSSVSRFMKRDQMYSTRDWTDLPLLPSIASRLGLIELLRFRAVCRDWYAASSVASAEIESLPDHQPWEQNAWHLVKGGSYYSVKAQCSFFALCPVQGLTFPHTDISNHVAILSALPTSDDCVVGVISRTETEIKLHAIRRGDTSWTEHKLKSIFPRRIRYAAYHKEEFFFFETTTNLIVYFSIDEAELCLAEVLYVKPQTEEEEGIIFKFDNTEEKNQMIGLKEQLALEDMSQVSIYGTTVSCGNAGSNKMVPYENNRVSQKQGAWFQPRFHQISEYQSW</sequence>
<evidence type="ECO:0000259" key="3">
    <source>
        <dbReference type="Pfam" id="PF03478"/>
    </source>
</evidence>
<accession>A0ABR2RZ68</accession>
<dbReference type="EMBL" id="JBBPBN010000019">
    <property type="protein sequence ID" value="KAK9018285.1"/>
    <property type="molecule type" value="Genomic_DNA"/>
</dbReference>
<dbReference type="SUPFAM" id="SSF81383">
    <property type="entry name" value="F-box domain"/>
    <property type="match status" value="1"/>
</dbReference>
<protein>
    <recommendedName>
        <fullName evidence="6">F-box protein</fullName>
    </recommendedName>
</protein>
<evidence type="ECO:0000313" key="4">
    <source>
        <dbReference type="EMBL" id="KAK9018285.1"/>
    </source>
</evidence>
<name>A0ABR2RZ68_9ROSI</name>
<dbReference type="Pfam" id="PF00646">
    <property type="entry name" value="F-box"/>
    <property type="match status" value="1"/>
</dbReference>
<reference evidence="4 5" key="1">
    <citation type="journal article" date="2024" name="G3 (Bethesda)">
        <title>Genome assembly of Hibiscus sabdariffa L. provides insights into metabolisms of medicinal natural products.</title>
        <authorList>
            <person name="Kim T."/>
        </authorList>
    </citation>
    <scope>NUCLEOTIDE SEQUENCE [LARGE SCALE GENOMIC DNA]</scope>
    <source>
        <strain evidence="4">TK-2024</strain>
        <tissue evidence="4">Old leaves</tissue>
    </source>
</reference>
<feature type="domain" description="F-box" evidence="2">
    <location>
        <begin position="62"/>
        <end position="93"/>
    </location>
</feature>
<dbReference type="Proteomes" id="UP001396334">
    <property type="component" value="Unassembled WGS sequence"/>
</dbReference>
<comment type="caution">
    <text evidence="4">The sequence shown here is derived from an EMBL/GenBank/DDBJ whole genome shotgun (WGS) entry which is preliminary data.</text>
</comment>
<proteinExistence type="predicted"/>
<evidence type="ECO:0008006" key="6">
    <source>
        <dbReference type="Google" id="ProtNLM"/>
    </source>
</evidence>
<dbReference type="InterPro" id="IPR036047">
    <property type="entry name" value="F-box-like_dom_sf"/>
</dbReference>